<reference evidence="14" key="1">
    <citation type="submission" date="2016-10" db="EMBL/GenBank/DDBJ databases">
        <authorList>
            <person name="Varghese N."/>
            <person name="Submissions S."/>
        </authorList>
    </citation>
    <scope>NUCLEOTIDE SEQUENCE [LARGE SCALE GENOMIC DNA]</scope>
    <source>
        <strain evidence="14">DSM 21857</strain>
    </source>
</reference>
<keyword evidence="10" id="KW-0175">Coiled coil</keyword>
<dbReference type="NCBIfam" id="TIGR01843">
    <property type="entry name" value="type_I_hlyD"/>
    <property type="match status" value="1"/>
</dbReference>
<dbReference type="InterPro" id="IPR058982">
    <property type="entry name" value="Beta-barrel_AprE"/>
</dbReference>
<keyword evidence="6 9" id="KW-0812">Transmembrane</keyword>
<evidence type="ECO:0000256" key="7">
    <source>
        <dbReference type="ARBA" id="ARBA00022989"/>
    </source>
</evidence>
<comment type="subcellular location">
    <subcellularLocation>
        <location evidence="1 9">Cell inner membrane</location>
        <topology evidence="1 9">Single-pass membrane protein</topology>
    </subcellularLocation>
</comment>
<keyword evidence="7 9" id="KW-1133">Transmembrane helix</keyword>
<dbReference type="Pfam" id="PF25994">
    <property type="entry name" value="HH_AprE"/>
    <property type="match status" value="1"/>
</dbReference>
<protein>
    <recommendedName>
        <fullName evidence="9">Membrane fusion protein (MFP) family protein</fullName>
    </recommendedName>
</protein>
<evidence type="ECO:0000256" key="3">
    <source>
        <dbReference type="ARBA" id="ARBA00022448"/>
    </source>
</evidence>
<evidence type="ECO:0000256" key="5">
    <source>
        <dbReference type="ARBA" id="ARBA00022519"/>
    </source>
</evidence>
<dbReference type="GO" id="GO:0005886">
    <property type="term" value="C:plasma membrane"/>
    <property type="evidence" value="ECO:0007669"/>
    <property type="project" value="UniProtKB-SubCell"/>
</dbReference>
<feature type="domain" description="AprE-like long alpha-helical hairpin" evidence="11">
    <location>
        <begin position="89"/>
        <end position="277"/>
    </location>
</feature>
<dbReference type="PANTHER" id="PTHR30386">
    <property type="entry name" value="MEMBRANE FUSION SUBUNIT OF EMRAB-TOLC MULTIDRUG EFFLUX PUMP"/>
    <property type="match status" value="1"/>
</dbReference>
<keyword evidence="5 9" id="KW-0997">Cell inner membrane</keyword>
<keyword evidence="3 9" id="KW-0813">Transport</keyword>
<proteinExistence type="inferred from homology"/>
<evidence type="ECO:0000256" key="8">
    <source>
        <dbReference type="ARBA" id="ARBA00023136"/>
    </source>
</evidence>
<evidence type="ECO:0000256" key="1">
    <source>
        <dbReference type="ARBA" id="ARBA00004377"/>
    </source>
</evidence>
<evidence type="ECO:0000256" key="6">
    <source>
        <dbReference type="ARBA" id="ARBA00022692"/>
    </source>
</evidence>
<evidence type="ECO:0000256" key="2">
    <source>
        <dbReference type="ARBA" id="ARBA00009477"/>
    </source>
</evidence>
<feature type="coiled-coil region" evidence="10">
    <location>
        <begin position="251"/>
        <end position="285"/>
    </location>
</feature>
<evidence type="ECO:0000313" key="13">
    <source>
        <dbReference type="EMBL" id="SFJ51222.1"/>
    </source>
</evidence>
<dbReference type="InterPro" id="IPR050739">
    <property type="entry name" value="MFP"/>
</dbReference>
<dbReference type="EMBL" id="FORF01000024">
    <property type="protein sequence ID" value="SFJ51222.1"/>
    <property type="molecule type" value="Genomic_DNA"/>
</dbReference>
<feature type="transmembrane region" description="Helical" evidence="9">
    <location>
        <begin position="12"/>
        <end position="33"/>
    </location>
</feature>
<feature type="coiled-coil region" evidence="10">
    <location>
        <begin position="149"/>
        <end position="190"/>
    </location>
</feature>
<keyword evidence="4 9" id="KW-1003">Cell membrane</keyword>
<feature type="domain" description="AprE-like beta-barrel" evidence="12">
    <location>
        <begin position="320"/>
        <end position="410"/>
    </location>
</feature>
<name>A0A1I3RZ73_9HYPH</name>
<dbReference type="Gene3D" id="2.40.30.170">
    <property type="match status" value="1"/>
</dbReference>
<organism evidence="13 14">
    <name type="scientific">Aquamicrobium aerolatum DSM 21857</name>
    <dbReference type="NCBI Taxonomy" id="1121003"/>
    <lineage>
        <taxon>Bacteria</taxon>
        <taxon>Pseudomonadati</taxon>
        <taxon>Pseudomonadota</taxon>
        <taxon>Alphaproteobacteria</taxon>
        <taxon>Hyphomicrobiales</taxon>
        <taxon>Phyllobacteriaceae</taxon>
        <taxon>Aerobium</taxon>
    </lineage>
</organism>
<evidence type="ECO:0000256" key="4">
    <source>
        <dbReference type="ARBA" id="ARBA00022475"/>
    </source>
</evidence>
<evidence type="ECO:0000256" key="10">
    <source>
        <dbReference type="SAM" id="Coils"/>
    </source>
</evidence>
<dbReference type="Proteomes" id="UP000242763">
    <property type="component" value="Unassembled WGS sequence"/>
</dbReference>
<dbReference type="PANTHER" id="PTHR30386:SF17">
    <property type="entry name" value="ALKALINE PROTEASE SECRETION PROTEIN APRE"/>
    <property type="match status" value="1"/>
</dbReference>
<dbReference type="InterPro" id="IPR010129">
    <property type="entry name" value="T1SS_HlyD"/>
</dbReference>
<accession>A0A1I3RZ73</accession>
<evidence type="ECO:0000256" key="9">
    <source>
        <dbReference type="RuleBase" id="RU365093"/>
    </source>
</evidence>
<dbReference type="RefSeq" id="WP_091524381.1">
    <property type="nucleotide sequence ID" value="NZ_FORF01000024.1"/>
</dbReference>
<evidence type="ECO:0000313" key="14">
    <source>
        <dbReference type="Proteomes" id="UP000242763"/>
    </source>
</evidence>
<evidence type="ECO:0000259" key="11">
    <source>
        <dbReference type="Pfam" id="PF25994"/>
    </source>
</evidence>
<dbReference type="InterPro" id="IPR058781">
    <property type="entry name" value="HH_AprE-like"/>
</dbReference>
<gene>
    <name evidence="13" type="ORF">SAMN03080618_03195</name>
</gene>
<dbReference type="GO" id="GO:0015031">
    <property type="term" value="P:protein transport"/>
    <property type="evidence" value="ECO:0007669"/>
    <property type="project" value="InterPro"/>
</dbReference>
<dbReference type="STRING" id="1121003.SAMN03080618_03195"/>
<sequence length="433" mass="47986">MTNNNAGPSPRPFIVAGYSVIAMAFGVAGVWAATAKLDRAVIAPGVIEVASNRKEVQHLEGGIIHELLVREGQEVKKGDILLRLNDVQAAANLQVLTIRQHIAQATEARLLAERRMDPTFELPENLLVDTTPEVRKAVADQREIFQDRASILTSQINILSNRIDQLQREMEGLEGQKEAFRRRAEILSERLERLRPGLKNGSVQKNLFASYEEEHVEVQANVARMDTEKAKVEKSIGETEFQILQAQQQYKERASSEYKEVNGQLQELLEQRKVAENVLARTRIAAPVDGVAQNLRFHTAGGVIKPGEILLEVVPLEESLVINAHVAPIDMDSVRAGLKAEVKFSAFPGRFMPIVIGEVDTVSRGSITPPDGRSPPYFLARINVNKGMVPDDVEERLSAGMPAEVLISTGERTVLDYLTSPLTDAIRRSMRED</sequence>
<comment type="similarity">
    <text evidence="2 9">Belongs to the membrane fusion protein (MFP) (TC 8.A.1) family.</text>
</comment>
<dbReference type="OrthoDB" id="9810980at2"/>
<dbReference type="PRINTS" id="PR01490">
    <property type="entry name" value="RTXTOXIND"/>
</dbReference>
<keyword evidence="8 9" id="KW-0472">Membrane</keyword>
<dbReference type="Pfam" id="PF26002">
    <property type="entry name" value="Beta-barrel_AprE"/>
    <property type="match status" value="1"/>
</dbReference>
<dbReference type="AlphaFoldDB" id="A0A1I3RZ73"/>
<keyword evidence="14" id="KW-1185">Reference proteome</keyword>
<evidence type="ECO:0000259" key="12">
    <source>
        <dbReference type="Pfam" id="PF26002"/>
    </source>
</evidence>
<dbReference type="Gene3D" id="2.40.50.100">
    <property type="match status" value="1"/>
</dbReference>